<dbReference type="EMBL" id="BOOR01000036">
    <property type="protein sequence ID" value="GII56455.1"/>
    <property type="molecule type" value="Genomic_DNA"/>
</dbReference>
<proteinExistence type="predicted"/>
<keyword evidence="3" id="KW-1185">Reference proteome</keyword>
<evidence type="ECO:0000313" key="3">
    <source>
        <dbReference type="Proteomes" id="UP000605992"/>
    </source>
</evidence>
<comment type="caution">
    <text evidence="2">The sequence shown here is derived from an EMBL/GenBank/DDBJ whole genome shotgun (WGS) entry which is preliminary data.</text>
</comment>
<evidence type="ECO:0000256" key="1">
    <source>
        <dbReference type="SAM" id="MobiDB-lite"/>
    </source>
</evidence>
<sequence>MAEAPKKKHAKSTAKAKKTAIKEARSIKQAKKDHKRAAEGE</sequence>
<reference evidence="2" key="1">
    <citation type="submission" date="2021-01" db="EMBL/GenBank/DDBJ databases">
        <title>Whole genome shotgun sequence of Planotetraspora thailandica NBRC 104271.</title>
        <authorList>
            <person name="Komaki H."/>
            <person name="Tamura T."/>
        </authorList>
    </citation>
    <scope>NUCLEOTIDE SEQUENCE</scope>
    <source>
        <strain evidence="2">NBRC 104271</strain>
    </source>
</reference>
<protein>
    <submittedName>
        <fullName evidence="2">Uncharacterized protein</fullName>
    </submittedName>
</protein>
<accession>A0A8J3V5J1</accession>
<feature type="compositionally biased region" description="Basic residues" evidence="1">
    <location>
        <begin position="1"/>
        <end position="19"/>
    </location>
</feature>
<feature type="region of interest" description="Disordered" evidence="1">
    <location>
        <begin position="1"/>
        <end position="41"/>
    </location>
</feature>
<dbReference type="RefSeq" id="WP_275413185.1">
    <property type="nucleotide sequence ID" value="NZ_BOOR01000036.1"/>
</dbReference>
<organism evidence="2 3">
    <name type="scientific">Planotetraspora thailandica</name>
    <dbReference type="NCBI Taxonomy" id="487172"/>
    <lineage>
        <taxon>Bacteria</taxon>
        <taxon>Bacillati</taxon>
        <taxon>Actinomycetota</taxon>
        <taxon>Actinomycetes</taxon>
        <taxon>Streptosporangiales</taxon>
        <taxon>Streptosporangiaceae</taxon>
        <taxon>Planotetraspora</taxon>
    </lineage>
</organism>
<gene>
    <name evidence="2" type="ORF">Pth03_48440</name>
</gene>
<dbReference type="AlphaFoldDB" id="A0A8J3V5J1"/>
<dbReference type="Proteomes" id="UP000605992">
    <property type="component" value="Unassembled WGS sequence"/>
</dbReference>
<evidence type="ECO:0000313" key="2">
    <source>
        <dbReference type="EMBL" id="GII56455.1"/>
    </source>
</evidence>
<name>A0A8J3V5J1_9ACTN</name>